<dbReference type="InterPro" id="IPR002156">
    <property type="entry name" value="RNaseH_domain"/>
</dbReference>
<dbReference type="Gramene" id="TVU30824">
    <property type="protein sequence ID" value="TVU30824"/>
    <property type="gene ID" value="EJB05_22468"/>
</dbReference>
<evidence type="ECO:0000313" key="3">
    <source>
        <dbReference type="Proteomes" id="UP000324897"/>
    </source>
</evidence>
<sequence length="329" mass="36371">MTQRRSNKRGPVRALEKSRALQDQKHLDALISRLFSGGTPFNFARNPYLREAFSFAANKIFQRGAAERRKESHKLFSSAKSTWDQKGVTICADGWTDPQKRRSDTYKKGETRIWDVGGDSFESLSGVGILDISDLSPDKPQLEAISFGDAEMACSVEVNIDGSFCCKDKAGAWGFVVRDNAGLAVLVGAGRIVSAHDAVRAEMSACLMALKACSEQGMVSIQIKTDCFNPMKTSTYDCSPGGVLFREARSLVSLFFNNVEFIHLPRTGNRCAHELALYGLSRDPKQPELWLDPLPEFVTELMTRDLVGSVGDLEHNTKILLHTLTNTDL</sequence>
<dbReference type="Proteomes" id="UP000324897">
    <property type="component" value="Chromosome 1"/>
</dbReference>
<dbReference type="PANTHER" id="PTHR47074:SF70">
    <property type="entry name" value="OS07G0513450 PROTEIN"/>
    <property type="match status" value="1"/>
</dbReference>
<reference evidence="2 3" key="1">
    <citation type="journal article" date="2019" name="Sci. Rep.">
        <title>A high-quality genome of Eragrostis curvula grass provides insights into Poaceae evolution and supports new strategies to enhance forage quality.</title>
        <authorList>
            <person name="Carballo J."/>
            <person name="Santos B.A.C.M."/>
            <person name="Zappacosta D."/>
            <person name="Garbus I."/>
            <person name="Selva J.P."/>
            <person name="Gallo C.A."/>
            <person name="Diaz A."/>
            <person name="Albertini E."/>
            <person name="Caccamo M."/>
            <person name="Echenique V."/>
        </authorList>
    </citation>
    <scope>NUCLEOTIDE SEQUENCE [LARGE SCALE GENOMIC DNA]</scope>
    <source>
        <strain evidence="3">cv. Victoria</strain>
        <tissue evidence="2">Leaf</tissue>
    </source>
</reference>
<keyword evidence="3" id="KW-1185">Reference proteome</keyword>
<name>A0A5J9V5N7_9POAL</name>
<dbReference type="AlphaFoldDB" id="A0A5J9V5N7"/>
<dbReference type="InterPro" id="IPR012337">
    <property type="entry name" value="RNaseH-like_sf"/>
</dbReference>
<dbReference type="InterPro" id="IPR036397">
    <property type="entry name" value="RNaseH_sf"/>
</dbReference>
<gene>
    <name evidence="2" type="ORF">EJB05_22468</name>
</gene>
<dbReference type="InterPro" id="IPR044730">
    <property type="entry name" value="RNase_H-like_dom_plant"/>
</dbReference>
<dbReference type="Pfam" id="PF13456">
    <property type="entry name" value="RVT_3"/>
    <property type="match status" value="1"/>
</dbReference>
<dbReference type="OrthoDB" id="696499at2759"/>
<dbReference type="GO" id="GO:0003676">
    <property type="term" value="F:nucleic acid binding"/>
    <property type="evidence" value="ECO:0007669"/>
    <property type="project" value="InterPro"/>
</dbReference>
<dbReference type="Gene3D" id="3.30.420.10">
    <property type="entry name" value="Ribonuclease H-like superfamily/Ribonuclease H"/>
    <property type="match status" value="1"/>
</dbReference>
<dbReference type="GO" id="GO:0004523">
    <property type="term" value="F:RNA-DNA hybrid ribonuclease activity"/>
    <property type="evidence" value="ECO:0007669"/>
    <property type="project" value="InterPro"/>
</dbReference>
<proteinExistence type="predicted"/>
<feature type="domain" description="RNase H type-1" evidence="1">
    <location>
        <begin position="159"/>
        <end position="276"/>
    </location>
</feature>
<dbReference type="InterPro" id="IPR052929">
    <property type="entry name" value="RNase_H-like_EbsB-rel"/>
</dbReference>
<dbReference type="SUPFAM" id="SSF53098">
    <property type="entry name" value="Ribonuclease H-like"/>
    <property type="match status" value="1"/>
</dbReference>
<protein>
    <recommendedName>
        <fullName evidence="1">RNase H type-1 domain-containing protein</fullName>
    </recommendedName>
</protein>
<evidence type="ECO:0000259" key="1">
    <source>
        <dbReference type="Pfam" id="PF13456"/>
    </source>
</evidence>
<dbReference type="EMBL" id="RWGY01000011">
    <property type="protein sequence ID" value="TVU30824.1"/>
    <property type="molecule type" value="Genomic_DNA"/>
</dbReference>
<organism evidence="2 3">
    <name type="scientific">Eragrostis curvula</name>
    <name type="common">weeping love grass</name>
    <dbReference type="NCBI Taxonomy" id="38414"/>
    <lineage>
        <taxon>Eukaryota</taxon>
        <taxon>Viridiplantae</taxon>
        <taxon>Streptophyta</taxon>
        <taxon>Embryophyta</taxon>
        <taxon>Tracheophyta</taxon>
        <taxon>Spermatophyta</taxon>
        <taxon>Magnoliopsida</taxon>
        <taxon>Liliopsida</taxon>
        <taxon>Poales</taxon>
        <taxon>Poaceae</taxon>
        <taxon>PACMAD clade</taxon>
        <taxon>Chloridoideae</taxon>
        <taxon>Eragrostideae</taxon>
        <taxon>Eragrostidinae</taxon>
        <taxon>Eragrostis</taxon>
    </lineage>
</organism>
<evidence type="ECO:0000313" key="2">
    <source>
        <dbReference type="EMBL" id="TVU30824.1"/>
    </source>
</evidence>
<dbReference type="CDD" id="cd06222">
    <property type="entry name" value="RNase_H_like"/>
    <property type="match status" value="1"/>
</dbReference>
<dbReference type="PANTHER" id="PTHR47074">
    <property type="entry name" value="BNAC02G40300D PROTEIN"/>
    <property type="match status" value="1"/>
</dbReference>
<accession>A0A5J9V5N7</accession>
<comment type="caution">
    <text evidence="2">The sequence shown here is derived from an EMBL/GenBank/DDBJ whole genome shotgun (WGS) entry which is preliminary data.</text>
</comment>